<dbReference type="InterPro" id="IPR011989">
    <property type="entry name" value="ARM-like"/>
</dbReference>
<feature type="compositionally biased region" description="Polar residues" evidence="11">
    <location>
        <begin position="1689"/>
        <end position="1701"/>
    </location>
</feature>
<dbReference type="GO" id="GO:0072686">
    <property type="term" value="C:mitotic spindle"/>
    <property type="evidence" value="ECO:0007669"/>
    <property type="project" value="TreeGrafter"/>
</dbReference>
<feature type="compositionally biased region" description="Low complexity" evidence="11">
    <location>
        <begin position="616"/>
        <end position="634"/>
    </location>
</feature>
<dbReference type="Proteomes" id="UP000247702">
    <property type="component" value="Unassembled WGS sequence"/>
</dbReference>
<dbReference type="SUPFAM" id="SSF48371">
    <property type="entry name" value="ARM repeat"/>
    <property type="match status" value="2"/>
</dbReference>
<evidence type="ECO:0000256" key="10">
    <source>
        <dbReference type="SAM" id="Coils"/>
    </source>
</evidence>
<reference evidence="13 15" key="1">
    <citation type="submission" date="2017-11" db="EMBL/GenBank/DDBJ databases">
        <title>The genome of Rhizophagus clarus HR1 reveals common genetic basis of auxotrophy among arbuscular mycorrhizal fungi.</title>
        <authorList>
            <person name="Kobayashi Y."/>
        </authorList>
    </citation>
    <scope>NUCLEOTIDE SEQUENCE [LARGE SCALE GENOMIC DNA]</scope>
    <source>
        <strain evidence="13 15">HR1</strain>
    </source>
</reference>
<feature type="domain" description="TOG" evidence="12">
    <location>
        <begin position="288"/>
        <end position="529"/>
    </location>
</feature>
<comment type="caution">
    <text evidence="13">The sequence shown here is derived from an EMBL/GenBank/DDBJ whole genome shotgun (WGS) entry which is preliminary data.</text>
</comment>
<keyword evidence="7" id="KW-0498">Mitosis</keyword>
<keyword evidence="6" id="KW-0677">Repeat</keyword>
<dbReference type="GO" id="GO:0005881">
    <property type="term" value="C:cytoplasmic microtubule"/>
    <property type="evidence" value="ECO:0007669"/>
    <property type="project" value="TreeGrafter"/>
</dbReference>
<evidence type="ECO:0000256" key="7">
    <source>
        <dbReference type="ARBA" id="ARBA00022776"/>
    </source>
</evidence>
<keyword evidence="8" id="KW-0206">Cytoskeleton</keyword>
<feature type="region of interest" description="Disordered" evidence="11">
    <location>
        <begin position="512"/>
        <end position="643"/>
    </location>
</feature>
<proteinExistence type="inferred from homology"/>
<feature type="compositionally biased region" description="Basic and acidic residues" evidence="11">
    <location>
        <begin position="1347"/>
        <end position="1368"/>
    </location>
</feature>
<feature type="compositionally biased region" description="Basic and acidic residues" evidence="11">
    <location>
        <begin position="1136"/>
        <end position="1146"/>
    </location>
</feature>
<dbReference type="STRING" id="94130.A0A2Z6QQU4"/>
<feature type="compositionally biased region" description="Basic and acidic residues" evidence="11">
    <location>
        <begin position="1192"/>
        <end position="1230"/>
    </location>
</feature>
<dbReference type="PROSITE" id="PS50077">
    <property type="entry name" value="HEAT_REPEAT"/>
    <property type="match status" value="1"/>
</dbReference>
<dbReference type="Pfam" id="PF12348">
    <property type="entry name" value="CLASP_N"/>
    <property type="match status" value="1"/>
</dbReference>
<evidence type="ECO:0000256" key="5">
    <source>
        <dbReference type="ARBA" id="ARBA00022701"/>
    </source>
</evidence>
<feature type="compositionally biased region" description="Basic and acidic residues" evidence="11">
    <location>
        <begin position="512"/>
        <end position="521"/>
    </location>
</feature>
<evidence type="ECO:0000313" key="15">
    <source>
        <dbReference type="Proteomes" id="UP000247702"/>
    </source>
</evidence>
<evidence type="ECO:0000256" key="6">
    <source>
        <dbReference type="ARBA" id="ARBA00022737"/>
    </source>
</evidence>
<feature type="repeat" description="HEAT" evidence="9">
    <location>
        <begin position="1994"/>
        <end position="2029"/>
    </location>
</feature>
<dbReference type="GO" id="GO:0008017">
    <property type="term" value="F:microtubule binding"/>
    <property type="evidence" value="ECO:0007669"/>
    <property type="project" value="TreeGrafter"/>
</dbReference>
<dbReference type="InterPro" id="IPR024395">
    <property type="entry name" value="CLASP_N_dom"/>
</dbReference>
<evidence type="ECO:0000259" key="12">
    <source>
        <dbReference type="SMART" id="SM01349"/>
    </source>
</evidence>
<feature type="domain" description="TOG" evidence="12">
    <location>
        <begin position="3"/>
        <end position="236"/>
    </location>
</feature>
<dbReference type="GO" id="GO:0051301">
    <property type="term" value="P:cell division"/>
    <property type="evidence" value="ECO:0007669"/>
    <property type="project" value="UniProtKB-KW"/>
</dbReference>
<evidence type="ECO:0000256" key="8">
    <source>
        <dbReference type="ARBA" id="ARBA00023212"/>
    </source>
</evidence>
<keyword evidence="3" id="KW-0963">Cytoplasm</keyword>
<name>A0A2Z6QQU4_9GLOM</name>
<feature type="coiled-coil region" evidence="10">
    <location>
        <begin position="884"/>
        <end position="1097"/>
    </location>
</feature>
<dbReference type="GO" id="GO:0005876">
    <property type="term" value="C:spindle microtubule"/>
    <property type="evidence" value="ECO:0007669"/>
    <property type="project" value="TreeGrafter"/>
</dbReference>
<dbReference type="Pfam" id="PF21040">
    <property type="entry name" value="CEP104-like_TOG"/>
    <property type="match status" value="1"/>
</dbReference>
<dbReference type="EMBL" id="BLAL01000311">
    <property type="protein sequence ID" value="GET02433.1"/>
    <property type="molecule type" value="Genomic_DNA"/>
</dbReference>
<feature type="region of interest" description="Disordered" evidence="11">
    <location>
        <begin position="1244"/>
        <end position="1566"/>
    </location>
</feature>
<dbReference type="Proteomes" id="UP000615446">
    <property type="component" value="Unassembled WGS sequence"/>
</dbReference>
<evidence type="ECO:0000256" key="9">
    <source>
        <dbReference type="PROSITE-ProRule" id="PRU00103"/>
    </source>
</evidence>
<sequence>MTEVVEKVLLALKGNNTDKKIEAITNLEDELLEETPLEPQEINQLVPALKDAVKGSQQQVSYAALICLNPFISLISETHPTFLKSVVISLAAAVIDKLGDNRDKARDAASNVLLTMWETATTNGGNVITGQLATIIKETAYGHKQWRVREQILQWIVTCTRRRSDFSIKQWLPYMVKLLEDPHEQVRETAKDRIVLLFSGAATHAKSDLKRELEKQSVRPAIVEYILSKMGSNTETSDVDVYPDNVTEPTEEDYMSGGTQNEETPRPIEHVIRPPSSAESEIGLIHVESARELEKEFQNLIGPFSGKESEQNWLIREKGINRLRSLTRGEASQYPDIFVTGLKLIMDGILASLASLRTTLTLATSGLIKDLASHLKTAMDPFADNLLASLIKMVTSTKKIVAGAAANSANALLQHCSYHTRLVTQLWHAMEDKNTQLRTYAIGFVKTVIQAHADRKDAMERSVESLEKCVRKGLTDAAPKVREGCREVFWSFYEVWPDRGEKILKNLEPAVKKKVERDRSRNISITSSPTITSSPPRRSMTPAPRGRARSSSMGKSRRLSIPQSDSITNDNQMLNDSPKNVKEPPKFAKPQASAPVLRSKSPAPPSMRSKSTNNISSTPAKSSMKPSSSPQTKKGSPNPPQMQPRELTVIEQLEHSDWNVRLEGLFNVAQSVVKRSLEPSPTNDFKKSDEELSPVLLNMLNDPNPKVVETFLDPSVIPELARVIRLENLIPKLLLINNDDSKSEQSIMIQNLFPGVKNAIGSEYALAGLNKCLSLLSPGSTPKKASSGPVFTLPQKRKILNGILLWLNEIIEPKLTIVENGQDLTGYLGDQDKYKLLTNRLIPLVNNTKETSENYQPLSTLLVNLHKLNPDTFETILFSFDNKVVDLVGNMVGWEEELDEAEEEVLAEEEAKLKEEQEREWERQQLERRMYEEQMIAERKEQLERQQRERELKKQREREAQIQRERELQEQREREIQLQKERELQQQRERELQQQRLRELQQQRQELELQKQKERELQRQRELELQRQRELELQQQRELEMQQRQREFELQQLELQKQREFEAQQQREFELQQQRELEMQQQREAELQQQREIELQQQHEYELREREYEREMQSHLYAQRPPPLQLQSSNKFPPQDTRKNNIKDNINDWMENQRAPHLIQRDDLRNQKEISKEQEWARRNRPKTAEPQWPDPHIRDIDRGRRAKTPTRESEYERRMYRDSGSWDERERHLSDLYEKDGYEDRRREFELNERGRRPAKDERSRMFREKTPHKENSWSERDRRREYEYDEKDRRTPRELNELDGKNQRFLRDSREEEWDGRDRRPFLKGSNQSDSDERFNGKRSLRSTKSTDWDDKVDRLIPRERDLRENDWDEVSSRSSGRERDLRDNDWEERSVRSLPRDLRESDWDEKSSQPSPRRDYEWDDRINRLRPRESRESLEGRNTRPSPRIPRENDWDERSLKASQRDPRRNDWDERNVYRDNGYSNRTPEKGPELINKGRRRSRDSDWTENTDRPTESHEEDDDTISEFDLNQPEKSNVKERDNMSKPVGRIVSLPPLPHDYQDLDDKDPELENLKELMEKLDREEDSIREENVPDNFVDMTISRPASIYISEDTWAQLANTLNGNVNPFYLNPEERFKNDNNGMDAKLAPIQEDETPEPTHIEEKSMPLDDEPLQTTLPPTSLIIDSRDTLSTSPEPSNVSETVVEKPSETVLQNTDSEIIVETSIIAASVISPKNNISVLEESSPTNMPISNISAVVELPPPASPVSSVDSGNSSVFGARDRALRRTQRFNTGSPLPGAAQERRLLLATLLARLHDHDTDAHLFRKLIIISKETPLSNKELAEDIWENGDRFVELINALMGFLSDLEQPNNELKEGALILLGQLINNQSDYTRGQERDILRVLLECRADPAVCGLADDILDNYIQIVDVNVGLYALIDIMESSFFNTFGSSSLPSSSSPQLGSKASMKGSAFVVLSKLVKRFDKKSLERQVGRIVPLTIKGFSDPKPEIRKSVVDALVAVYSVIGDDNTLFQYLNSLNAAQKNLLNYYFEKSRKQQRATSSPGRGIRV</sequence>
<dbReference type="GO" id="GO:0005815">
    <property type="term" value="C:microtubule organizing center"/>
    <property type="evidence" value="ECO:0007669"/>
    <property type="project" value="TreeGrafter"/>
</dbReference>
<feature type="compositionally biased region" description="Basic and acidic residues" evidence="11">
    <location>
        <begin position="1244"/>
        <end position="1323"/>
    </location>
</feature>
<keyword evidence="7" id="KW-0131">Cell cycle</keyword>
<dbReference type="OrthoDB" id="46159at2759"/>
<dbReference type="SMART" id="SM01349">
    <property type="entry name" value="TOG"/>
    <property type="match status" value="3"/>
</dbReference>
<dbReference type="GO" id="GO:0090307">
    <property type="term" value="P:mitotic spindle assembly"/>
    <property type="evidence" value="ECO:0007669"/>
    <property type="project" value="TreeGrafter"/>
</dbReference>
<comment type="subcellular location">
    <subcellularLocation>
        <location evidence="1">Cytoplasm</location>
        <location evidence="1">Cytoskeleton</location>
        <location evidence="1">Spindle</location>
    </subcellularLocation>
</comment>
<evidence type="ECO:0000256" key="4">
    <source>
        <dbReference type="ARBA" id="ARBA00022618"/>
    </source>
</evidence>
<dbReference type="PANTHER" id="PTHR21567:SF9">
    <property type="entry name" value="CLIP-ASSOCIATING PROTEIN"/>
    <property type="match status" value="1"/>
</dbReference>
<evidence type="ECO:0000313" key="14">
    <source>
        <dbReference type="EMBL" id="GET02433.1"/>
    </source>
</evidence>
<accession>A0A2Z6QQU4</accession>
<feature type="region of interest" description="Disordered" evidence="11">
    <location>
        <begin position="1686"/>
        <end position="1710"/>
    </location>
</feature>
<feature type="region of interest" description="Disordered" evidence="11">
    <location>
        <begin position="1119"/>
        <end position="1230"/>
    </location>
</feature>
<dbReference type="GO" id="GO:0031110">
    <property type="term" value="P:regulation of microtubule polymerization or depolymerization"/>
    <property type="evidence" value="ECO:0007669"/>
    <property type="project" value="UniProtKB-ARBA"/>
</dbReference>
<dbReference type="Gene3D" id="1.25.10.10">
    <property type="entry name" value="Leucine-rich Repeat Variant"/>
    <property type="match status" value="4"/>
</dbReference>
<dbReference type="GO" id="GO:1902903">
    <property type="term" value="P:regulation of supramolecular fiber organization"/>
    <property type="evidence" value="ECO:0007669"/>
    <property type="project" value="UniProtKB-ARBA"/>
</dbReference>
<feature type="compositionally biased region" description="Basic and acidic residues" evidence="11">
    <location>
        <begin position="1159"/>
        <end position="1178"/>
    </location>
</feature>
<dbReference type="InterPro" id="IPR034085">
    <property type="entry name" value="TOG"/>
</dbReference>
<evidence type="ECO:0000256" key="3">
    <source>
        <dbReference type="ARBA" id="ARBA00022490"/>
    </source>
</evidence>
<keyword evidence="5" id="KW-0493">Microtubule</keyword>
<dbReference type="EMBL" id="BEXD01001175">
    <property type="protein sequence ID" value="GBB92783.1"/>
    <property type="molecule type" value="Genomic_DNA"/>
</dbReference>
<evidence type="ECO:0000256" key="1">
    <source>
        <dbReference type="ARBA" id="ARBA00004186"/>
    </source>
</evidence>
<evidence type="ECO:0000313" key="13">
    <source>
        <dbReference type="EMBL" id="GBB92783.1"/>
    </source>
</evidence>
<organism evidence="13 15">
    <name type="scientific">Rhizophagus clarus</name>
    <dbReference type="NCBI Taxonomy" id="94130"/>
    <lineage>
        <taxon>Eukaryota</taxon>
        <taxon>Fungi</taxon>
        <taxon>Fungi incertae sedis</taxon>
        <taxon>Mucoromycota</taxon>
        <taxon>Glomeromycotina</taxon>
        <taxon>Glomeromycetes</taxon>
        <taxon>Glomerales</taxon>
        <taxon>Glomeraceae</taxon>
        <taxon>Rhizophagus</taxon>
    </lineage>
</organism>
<reference evidence="14" key="2">
    <citation type="submission" date="2019-10" db="EMBL/GenBank/DDBJ databases">
        <title>Conservation and host-specific expression of non-tandemly repeated heterogenous ribosome RNA gene in arbuscular mycorrhizal fungi.</title>
        <authorList>
            <person name="Maeda T."/>
            <person name="Kobayashi Y."/>
            <person name="Nakagawa T."/>
            <person name="Ezawa T."/>
            <person name="Yamaguchi K."/>
            <person name="Bino T."/>
            <person name="Nishimoto Y."/>
            <person name="Shigenobu S."/>
            <person name="Kawaguchi M."/>
        </authorList>
    </citation>
    <scope>NUCLEOTIDE SEQUENCE</scope>
    <source>
        <strain evidence="14">HR1</strain>
    </source>
</reference>
<evidence type="ECO:0000256" key="11">
    <source>
        <dbReference type="SAM" id="MobiDB-lite"/>
    </source>
</evidence>
<dbReference type="InterPro" id="IPR021133">
    <property type="entry name" value="HEAT_type_2"/>
</dbReference>
<feature type="domain" description="TOG" evidence="12">
    <location>
        <begin position="1795"/>
        <end position="2058"/>
    </location>
</feature>
<dbReference type="PANTHER" id="PTHR21567">
    <property type="entry name" value="CLASP"/>
    <property type="match status" value="1"/>
</dbReference>
<feature type="compositionally biased region" description="Basic and acidic residues" evidence="11">
    <location>
        <begin position="1448"/>
        <end position="1477"/>
    </location>
</feature>
<feature type="compositionally biased region" description="Basic and acidic residues" evidence="11">
    <location>
        <begin position="1502"/>
        <end position="1516"/>
    </location>
</feature>
<feature type="compositionally biased region" description="Polar residues" evidence="11">
    <location>
        <begin position="561"/>
        <end position="578"/>
    </location>
</feature>
<gene>
    <name evidence="14" type="ORF">RCL2_002881200</name>
    <name evidence="13" type="ORF">RclHR1_20550001</name>
</gene>
<feature type="compositionally biased region" description="Basic and acidic residues" evidence="11">
    <location>
        <begin position="1378"/>
        <end position="1441"/>
    </location>
</feature>
<evidence type="ECO:0000256" key="2">
    <source>
        <dbReference type="ARBA" id="ARBA00009549"/>
    </source>
</evidence>
<protein>
    <submittedName>
        <fullName evidence="14">HEAT repeat containing protein</fullName>
    </submittedName>
</protein>
<keyword evidence="4" id="KW-0132">Cell division</keyword>
<dbReference type="InterPro" id="IPR016024">
    <property type="entry name" value="ARM-type_fold"/>
</dbReference>
<keyword evidence="15" id="KW-1185">Reference proteome</keyword>
<comment type="similarity">
    <text evidence="2">Belongs to the CLASP family.</text>
</comment>
<keyword evidence="10" id="KW-0175">Coiled coil</keyword>
<feature type="compositionally biased region" description="Low complexity" evidence="11">
    <location>
        <begin position="522"/>
        <end position="542"/>
    </location>
</feature>